<evidence type="ECO:0000313" key="2">
    <source>
        <dbReference type="Proteomes" id="UP000322499"/>
    </source>
</evidence>
<proteinExistence type="predicted"/>
<sequence length="75" mass="8097">MDRTVAHVEQSRDLVGGCPEKGIRPPFPVRSDSAGCYLLELAGLWVPLTWVEQPRVARVVDFVPAALLTALVVAG</sequence>
<dbReference type="EMBL" id="VNHW01000008">
    <property type="protein sequence ID" value="TYP86828.1"/>
    <property type="molecule type" value="Genomic_DNA"/>
</dbReference>
<reference evidence="1 2" key="1">
    <citation type="submission" date="2019-07" db="EMBL/GenBank/DDBJ databases">
        <title>Genomic Encyclopedia of Archaeal and Bacterial Type Strains, Phase II (KMG-II): from individual species to whole genera.</title>
        <authorList>
            <person name="Goeker M."/>
        </authorList>
    </citation>
    <scope>NUCLEOTIDE SEQUENCE [LARGE SCALE GENOMIC DNA]</scope>
    <source>
        <strain evidence="1 2">DSM 46842</strain>
    </source>
</reference>
<dbReference type="RefSeq" id="WP_166533553.1">
    <property type="nucleotide sequence ID" value="NZ_VNHW01000008.1"/>
</dbReference>
<keyword evidence="2" id="KW-1185">Reference proteome</keyword>
<evidence type="ECO:0000313" key="1">
    <source>
        <dbReference type="EMBL" id="TYP86828.1"/>
    </source>
</evidence>
<accession>A0A5S5CV16</accession>
<dbReference type="Proteomes" id="UP000322499">
    <property type="component" value="Unassembled WGS sequence"/>
</dbReference>
<protein>
    <submittedName>
        <fullName evidence="1">Uncharacterized protein</fullName>
    </submittedName>
</protein>
<name>A0A5S5CV16_9ACTN</name>
<organism evidence="1 2">
    <name type="scientific">Blastococcus xanthinilyticus</name>
    <dbReference type="NCBI Taxonomy" id="1564164"/>
    <lineage>
        <taxon>Bacteria</taxon>
        <taxon>Bacillati</taxon>
        <taxon>Actinomycetota</taxon>
        <taxon>Actinomycetes</taxon>
        <taxon>Geodermatophilales</taxon>
        <taxon>Geodermatophilaceae</taxon>
        <taxon>Blastococcus</taxon>
    </lineage>
</organism>
<gene>
    <name evidence="1" type="ORF">BD833_108113</name>
</gene>
<comment type="caution">
    <text evidence="1">The sequence shown here is derived from an EMBL/GenBank/DDBJ whole genome shotgun (WGS) entry which is preliminary data.</text>
</comment>
<dbReference type="AlphaFoldDB" id="A0A5S5CV16"/>